<evidence type="ECO:0000313" key="4">
    <source>
        <dbReference type="EMBL" id="ACU72690.1"/>
    </source>
</evidence>
<evidence type="ECO:0000259" key="3">
    <source>
        <dbReference type="SMART" id="SM00062"/>
    </source>
</evidence>
<dbReference type="Proteomes" id="UP000000851">
    <property type="component" value="Chromosome"/>
</dbReference>
<reference evidence="4 5" key="1">
    <citation type="journal article" date="2009" name="Stand. Genomic Sci.">
        <title>Complete genome sequence of Catenulispora acidiphila type strain (ID 139908).</title>
        <authorList>
            <person name="Copeland A."/>
            <person name="Lapidus A."/>
            <person name="Glavina Del Rio T."/>
            <person name="Nolan M."/>
            <person name="Lucas S."/>
            <person name="Chen F."/>
            <person name="Tice H."/>
            <person name="Cheng J.F."/>
            <person name="Bruce D."/>
            <person name="Goodwin L."/>
            <person name="Pitluck S."/>
            <person name="Mikhailova N."/>
            <person name="Pati A."/>
            <person name="Ivanova N."/>
            <person name="Mavromatis K."/>
            <person name="Chen A."/>
            <person name="Palaniappan K."/>
            <person name="Chain P."/>
            <person name="Land M."/>
            <person name="Hauser L."/>
            <person name="Chang Y.J."/>
            <person name="Jeffries C.D."/>
            <person name="Chertkov O."/>
            <person name="Brettin T."/>
            <person name="Detter J.C."/>
            <person name="Han C."/>
            <person name="Ali Z."/>
            <person name="Tindall B.J."/>
            <person name="Goker M."/>
            <person name="Bristow J."/>
            <person name="Eisen J.A."/>
            <person name="Markowitz V."/>
            <person name="Hugenholtz P."/>
            <person name="Kyrpides N.C."/>
            <person name="Klenk H.P."/>
        </authorList>
    </citation>
    <scope>NUCLEOTIDE SEQUENCE [LARGE SCALE GENOMIC DNA]</scope>
    <source>
        <strain evidence="5">DSM 44928 / JCM 14897 / NBRC 102108 / NRRL B-24433 / ID139908</strain>
    </source>
</reference>
<accession>C7QD97</accession>
<dbReference type="EMBL" id="CP001700">
    <property type="protein sequence ID" value="ACU72690.1"/>
    <property type="molecule type" value="Genomic_DNA"/>
</dbReference>
<dbReference type="AlphaFoldDB" id="C7QD97"/>
<sequence length="473" mass="48567" precursor="true">MGRTALALTVLAAAASSAACSTGSSGNTVNVVVGYQSKTIDTINAGTLLRSLGYFQQQLDALGKSTGKKYTISWQDYATGAPITTQMVAGKIDIGSMGDYPLLINGSTAQRQASTDTEMIAATGFNLRGALNQVVVPENSPATSLRDLAGKAVSTSVGSAADGTLVRALQNDGLNPASAVHVVNQQPSVGASALQAGSVAALSQFAAWPAQLVYAGQAKVLYDGGALNVPTLHGVVVRTSYAKSQPGVVDAFLKAEIQTTRYLQQNPVKASLSVAATTGLAPEVVYLYIGEDGLVTFDPTLKPQETAAMSGDVPFLKSIGVLNSINLGSFINGSYLEKAYGTGYSTATAATANPSTASGTDTGCGLTVAAGSPTASQVWLTGEQSTHPAATPTCALRFVRQAQAQGKKIDTTYVPDAAYGTLWFADKDIWVSDPANPATSHLQPFTTQDEANAYLAAHHGSAIVSYAAALAQA</sequence>
<feature type="chain" id="PRO_5038900625" evidence="2">
    <location>
        <begin position="22"/>
        <end position="473"/>
    </location>
</feature>
<feature type="signal peptide" evidence="2">
    <location>
        <begin position="1"/>
        <end position="21"/>
    </location>
</feature>
<dbReference type="SMART" id="SM00062">
    <property type="entry name" value="PBPb"/>
    <property type="match status" value="1"/>
</dbReference>
<dbReference type="PANTHER" id="PTHR30024">
    <property type="entry name" value="ALIPHATIC SULFONATES-BINDING PROTEIN-RELATED"/>
    <property type="match status" value="1"/>
</dbReference>
<proteinExistence type="inferred from homology"/>
<dbReference type="Gene3D" id="3.40.190.10">
    <property type="entry name" value="Periplasmic binding protein-like II"/>
    <property type="match status" value="2"/>
</dbReference>
<dbReference type="InterPro" id="IPR001638">
    <property type="entry name" value="Solute-binding_3/MltF_N"/>
</dbReference>
<dbReference type="SUPFAM" id="SSF53850">
    <property type="entry name" value="Periplasmic binding protein-like II"/>
    <property type="match status" value="1"/>
</dbReference>
<protein>
    <submittedName>
        <fullName evidence="4">ABC transporter, substrate-binding component</fullName>
    </submittedName>
</protein>
<evidence type="ECO:0000313" key="5">
    <source>
        <dbReference type="Proteomes" id="UP000000851"/>
    </source>
</evidence>
<dbReference type="SUPFAM" id="SSF160387">
    <property type="entry name" value="NosL/MerB-like"/>
    <property type="match status" value="1"/>
</dbReference>
<keyword evidence="2" id="KW-0732">Signal</keyword>
<name>C7QD97_CATAD</name>
<evidence type="ECO:0000256" key="2">
    <source>
        <dbReference type="SAM" id="SignalP"/>
    </source>
</evidence>
<gene>
    <name evidence="4" type="ordered locus">Caci_3788</name>
</gene>
<keyword evidence="5" id="KW-1185">Reference proteome</keyword>
<dbReference type="PROSITE" id="PS51257">
    <property type="entry name" value="PROKAR_LIPOPROTEIN"/>
    <property type="match status" value="1"/>
</dbReference>
<dbReference type="STRING" id="479433.Caci_3788"/>
<dbReference type="eggNOG" id="COG0715">
    <property type="taxonomic scope" value="Bacteria"/>
</dbReference>
<feature type="domain" description="Solute-binding protein family 3/N-terminal" evidence="3">
    <location>
        <begin position="42"/>
        <end position="266"/>
    </location>
</feature>
<dbReference type="Pfam" id="PF13379">
    <property type="entry name" value="NMT1_2"/>
    <property type="match status" value="1"/>
</dbReference>
<dbReference type="HOGENOM" id="CLU_028871_8_0_11"/>
<dbReference type="KEGG" id="cai:Caci_3788"/>
<dbReference type="PANTHER" id="PTHR30024:SF45">
    <property type="entry name" value="ABC TRANSPORTER SUBSTRATE-BINDING PROTEIN"/>
    <property type="match status" value="1"/>
</dbReference>
<organism evidence="4 5">
    <name type="scientific">Catenulispora acidiphila (strain DSM 44928 / JCM 14897 / NBRC 102108 / NRRL B-24433 / ID139908)</name>
    <dbReference type="NCBI Taxonomy" id="479433"/>
    <lineage>
        <taxon>Bacteria</taxon>
        <taxon>Bacillati</taxon>
        <taxon>Actinomycetota</taxon>
        <taxon>Actinomycetes</taxon>
        <taxon>Catenulisporales</taxon>
        <taxon>Catenulisporaceae</taxon>
        <taxon>Catenulispora</taxon>
    </lineage>
</organism>
<dbReference type="InParanoid" id="C7QD97"/>
<evidence type="ECO:0000256" key="1">
    <source>
        <dbReference type="ARBA" id="ARBA00010742"/>
    </source>
</evidence>
<comment type="similarity">
    <text evidence="1">Belongs to the bacterial solute-binding protein SsuA/TauA family.</text>
</comment>